<dbReference type="GO" id="GO:0032259">
    <property type="term" value="P:methylation"/>
    <property type="evidence" value="ECO:0007669"/>
    <property type="project" value="UniProtKB-KW"/>
</dbReference>
<dbReference type="STRING" id="1049789.LEP1GSC050_4189"/>
<dbReference type="SUPFAM" id="SSF53335">
    <property type="entry name" value="S-adenosyl-L-methionine-dependent methyltransferases"/>
    <property type="match status" value="1"/>
</dbReference>
<name>T0EYD7_9LEPT</name>
<accession>T0EYD7</accession>
<keyword evidence="2 4" id="KW-0808">Transferase</keyword>
<dbReference type="RefSeq" id="WP_010568788.1">
    <property type="nucleotide sequence ID" value="NZ_AHMO02000008.1"/>
</dbReference>
<evidence type="ECO:0000256" key="2">
    <source>
        <dbReference type="ARBA" id="ARBA00022679"/>
    </source>
</evidence>
<dbReference type="PROSITE" id="PS51257">
    <property type="entry name" value="PROKAR_LIPOPROTEIN"/>
    <property type="match status" value="1"/>
</dbReference>
<gene>
    <name evidence="4" type="ORF">LEP1GSC050_4189</name>
</gene>
<dbReference type="PANTHER" id="PTHR43861:SF1">
    <property type="entry name" value="TRANS-ACONITATE 2-METHYLTRANSFERASE"/>
    <property type="match status" value="1"/>
</dbReference>
<dbReference type="OrthoDB" id="9784101at2"/>
<feature type="domain" description="Methyltransferase" evidence="3">
    <location>
        <begin position="50"/>
        <end position="145"/>
    </location>
</feature>
<protein>
    <submittedName>
        <fullName evidence="4">Cyclopropane-fatty-acyl-phospholipid synthase</fullName>
        <ecNumber evidence="4">2.1.1.79</ecNumber>
    </submittedName>
</protein>
<evidence type="ECO:0000313" key="5">
    <source>
        <dbReference type="Proteomes" id="UP000015454"/>
    </source>
</evidence>
<dbReference type="Pfam" id="PF13649">
    <property type="entry name" value="Methyltransf_25"/>
    <property type="match status" value="1"/>
</dbReference>
<proteinExistence type="predicted"/>
<dbReference type="Gene3D" id="3.40.50.150">
    <property type="entry name" value="Vaccinia Virus protein VP39"/>
    <property type="match status" value="1"/>
</dbReference>
<keyword evidence="1 4" id="KW-0489">Methyltransferase</keyword>
<dbReference type="CDD" id="cd02440">
    <property type="entry name" value="AdoMet_MTases"/>
    <property type="match status" value="1"/>
</dbReference>
<dbReference type="GO" id="GO:0008825">
    <property type="term" value="F:cyclopropane-fatty-acyl-phospholipid synthase activity"/>
    <property type="evidence" value="ECO:0007669"/>
    <property type="project" value="UniProtKB-EC"/>
</dbReference>
<evidence type="ECO:0000259" key="3">
    <source>
        <dbReference type="Pfam" id="PF13649"/>
    </source>
</evidence>
<dbReference type="InterPro" id="IPR029063">
    <property type="entry name" value="SAM-dependent_MTases_sf"/>
</dbReference>
<keyword evidence="5" id="KW-1185">Reference proteome</keyword>
<evidence type="ECO:0000256" key="1">
    <source>
        <dbReference type="ARBA" id="ARBA00022603"/>
    </source>
</evidence>
<evidence type="ECO:0000313" key="4">
    <source>
        <dbReference type="EMBL" id="EQA43865.1"/>
    </source>
</evidence>
<sequence length="209" mass="23817">MKTFSVFLACITISCAGIEKLKFSKIYARAGWQYPEQVVEILEIKHGQFIADLGAGSGYFAKYFSDAVGETGRIYVNEVDPELVLKLQNKFHDRDPNNVRAILGNQASANLPEKVDLIFSCNTYHHLENRPAYFSELKKYLKPGGRIAIIDHKDNLTGILRIFVTKGHWSSVEMMQKEMKEAGFEESNSFDFLPTQNFLIFKPIGEKRK</sequence>
<dbReference type="EC" id="2.1.1.79" evidence="4"/>
<dbReference type="Proteomes" id="UP000015454">
    <property type="component" value="Unassembled WGS sequence"/>
</dbReference>
<comment type="caution">
    <text evidence="4">The sequence shown here is derived from an EMBL/GenBank/DDBJ whole genome shotgun (WGS) entry which is preliminary data.</text>
</comment>
<dbReference type="InterPro" id="IPR041698">
    <property type="entry name" value="Methyltransf_25"/>
</dbReference>
<organism evidence="4 5">
    <name type="scientific">Leptospira broomii serovar Hurstbridge str. 5399</name>
    <dbReference type="NCBI Taxonomy" id="1049789"/>
    <lineage>
        <taxon>Bacteria</taxon>
        <taxon>Pseudomonadati</taxon>
        <taxon>Spirochaetota</taxon>
        <taxon>Spirochaetia</taxon>
        <taxon>Leptospirales</taxon>
        <taxon>Leptospiraceae</taxon>
        <taxon>Leptospira</taxon>
    </lineage>
</organism>
<reference evidence="4" key="1">
    <citation type="submission" date="2013-05" db="EMBL/GenBank/DDBJ databases">
        <authorList>
            <person name="Harkins D.M."/>
            <person name="Durkin A.S."/>
            <person name="Brinkac L.M."/>
            <person name="Haft D.H."/>
            <person name="Selengut J.D."/>
            <person name="Sanka R."/>
            <person name="DePew J."/>
            <person name="Purushe J."/>
            <person name="Hartskeerl R.A."/>
            <person name="Ahmed A."/>
            <person name="van der Linden H."/>
            <person name="Goris M.G.A."/>
            <person name="Vinetz J.M."/>
            <person name="Sutton G.G."/>
            <person name="Nierman W.C."/>
            <person name="Fouts D.E."/>
        </authorList>
    </citation>
    <scope>NUCLEOTIDE SEQUENCE [LARGE SCALE GENOMIC DNA]</scope>
    <source>
        <strain evidence="4">5399</strain>
    </source>
</reference>
<dbReference type="EMBL" id="AHMO02000008">
    <property type="protein sequence ID" value="EQA43865.1"/>
    <property type="molecule type" value="Genomic_DNA"/>
</dbReference>
<dbReference type="AlphaFoldDB" id="T0EYD7"/>
<dbReference type="PANTHER" id="PTHR43861">
    <property type="entry name" value="TRANS-ACONITATE 2-METHYLTRANSFERASE-RELATED"/>
    <property type="match status" value="1"/>
</dbReference>